<dbReference type="Pfam" id="PF14258">
    <property type="entry name" value="DUF4350"/>
    <property type="match status" value="1"/>
</dbReference>
<evidence type="ECO:0000313" key="2">
    <source>
        <dbReference type="EMBL" id="GAA4709897.1"/>
    </source>
</evidence>
<dbReference type="Proteomes" id="UP001499974">
    <property type="component" value="Unassembled WGS sequence"/>
</dbReference>
<dbReference type="InterPro" id="IPR025646">
    <property type="entry name" value="DUF4350"/>
</dbReference>
<protein>
    <submittedName>
        <fullName evidence="2">DUF4350 domain-containing protein</fullName>
    </submittedName>
</protein>
<keyword evidence="3" id="KW-1185">Reference proteome</keyword>
<feature type="domain" description="DUF4350" evidence="1">
    <location>
        <begin position="49"/>
        <end position="215"/>
    </location>
</feature>
<reference evidence="3" key="1">
    <citation type="journal article" date="2019" name="Int. J. Syst. Evol. Microbiol.">
        <title>The Global Catalogue of Microorganisms (GCM) 10K type strain sequencing project: providing services to taxonomists for standard genome sequencing and annotation.</title>
        <authorList>
            <consortium name="The Broad Institute Genomics Platform"/>
            <consortium name="The Broad Institute Genome Sequencing Center for Infectious Disease"/>
            <person name="Wu L."/>
            <person name="Ma J."/>
        </authorList>
    </citation>
    <scope>NUCLEOTIDE SEQUENCE [LARGE SCALE GENOMIC DNA]</scope>
    <source>
        <strain evidence="3">JCM 18531</strain>
    </source>
</reference>
<accession>A0ABP8XP05</accession>
<sequence length="379" mass="39198">MSATAAAPAGTGRRLNRSSLLIALGLGLAVLTVVLVGGGSASRSADLDPDNADPNGARALAQVLEDQGVDVDIVRTAAALHDAQTGAGSTVVVTSTELLGQSTTDRLVDDAAGARLVLVEPGPGTTDAFGLSALPTGVDVGDAVAAGCADPTYAGLSVAVDYALAYPVDGGCFSTSDGALLAEPRPGTVVFGAGEALSNDQVLRADNAAVALRLLGQSDRLVWYVPSIDDLRADDGVSLTTLLPDWLRPSLWLVALATIALLVWRARRLGALAIEPLPVSVKAIETTRSRGRLYRKAGDRTHAAGVLRAAARVRAAERLRLGSRPDPDTLVRDVARHTGRPVAEIEALLGPRAPAPATDHDLITLADQLAELDREVRRP</sequence>
<dbReference type="RefSeq" id="WP_345522281.1">
    <property type="nucleotide sequence ID" value="NZ_BAABKM010000002.1"/>
</dbReference>
<dbReference type="EMBL" id="BAABKM010000002">
    <property type="protein sequence ID" value="GAA4709897.1"/>
    <property type="molecule type" value="Genomic_DNA"/>
</dbReference>
<gene>
    <name evidence="2" type="ORF">GCM10023349_31030</name>
</gene>
<name>A0ABP8XP05_9ACTN</name>
<evidence type="ECO:0000313" key="3">
    <source>
        <dbReference type="Proteomes" id="UP001499974"/>
    </source>
</evidence>
<organism evidence="2 3">
    <name type="scientific">Nocardioides conyzicola</name>
    <dbReference type="NCBI Taxonomy" id="1651781"/>
    <lineage>
        <taxon>Bacteria</taxon>
        <taxon>Bacillati</taxon>
        <taxon>Actinomycetota</taxon>
        <taxon>Actinomycetes</taxon>
        <taxon>Propionibacteriales</taxon>
        <taxon>Nocardioidaceae</taxon>
        <taxon>Nocardioides</taxon>
    </lineage>
</organism>
<comment type="caution">
    <text evidence="2">The sequence shown here is derived from an EMBL/GenBank/DDBJ whole genome shotgun (WGS) entry which is preliminary data.</text>
</comment>
<evidence type="ECO:0000259" key="1">
    <source>
        <dbReference type="Pfam" id="PF14258"/>
    </source>
</evidence>
<proteinExistence type="predicted"/>